<name>A0ABD6FHU7_9PSEU</name>
<dbReference type="AlphaFoldDB" id="A0ABD6FHU7"/>
<dbReference type="InterPro" id="IPR001647">
    <property type="entry name" value="HTH_TetR"/>
</dbReference>
<feature type="DNA-binding region" description="H-T-H motif" evidence="2">
    <location>
        <begin position="42"/>
        <end position="61"/>
    </location>
</feature>
<comment type="caution">
    <text evidence="4">The sequence shown here is derived from an EMBL/GenBank/DDBJ whole genome shotgun (WGS) entry which is preliminary data.</text>
</comment>
<keyword evidence="1 2" id="KW-0238">DNA-binding</keyword>
<evidence type="ECO:0000256" key="1">
    <source>
        <dbReference type="ARBA" id="ARBA00023125"/>
    </source>
</evidence>
<protein>
    <submittedName>
        <fullName evidence="4">TetR/AcrR family transcriptional regulator</fullName>
    </submittedName>
</protein>
<feature type="non-terminal residue" evidence="4">
    <location>
        <position position="199"/>
    </location>
</feature>
<dbReference type="SUPFAM" id="SSF46689">
    <property type="entry name" value="Homeodomain-like"/>
    <property type="match status" value="1"/>
</dbReference>
<dbReference type="InterPro" id="IPR009057">
    <property type="entry name" value="Homeodomain-like_sf"/>
</dbReference>
<sequence>MTRAATGMYRGATAEERRAQRRRRLMDAALEIIGTQGWANTTLRGVCEQARVGPRFFYESFADLDELAAAVHAELVDEALQRTLRAVAEAPDDLAAKSRAGVATIITAFTEDPRRARFVFAEAHASETLMRLRFRAMRTISDVVAEQAATLLDMPPDSEPVRQAFALLFTGGVAEMILVWLDGGLDLDRDGLIDLCHEF</sequence>
<proteinExistence type="predicted"/>
<evidence type="ECO:0000313" key="5">
    <source>
        <dbReference type="Proteomes" id="UP000249324"/>
    </source>
</evidence>
<dbReference type="Gene3D" id="1.10.357.10">
    <property type="entry name" value="Tetracycline Repressor, domain 2"/>
    <property type="match status" value="1"/>
</dbReference>
<dbReference type="Proteomes" id="UP000249324">
    <property type="component" value="Unassembled WGS sequence"/>
</dbReference>
<dbReference type="PROSITE" id="PS50977">
    <property type="entry name" value="HTH_TETR_2"/>
    <property type="match status" value="1"/>
</dbReference>
<evidence type="ECO:0000256" key="2">
    <source>
        <dbReference type="PROSITE-ProRule" id="PRU00335"/>
    </source>
</evidence>
<reference evidence="4 5" key="1">
    <citation type="journal article" date="2021" name="BMC Genomics">
        <title>Genome-resolved metagenome and metatranscriptome analyses of thermophilic composting reveal key bacterial players and their metabolic interactions.</title>
        <authorList>
            <person name="Braga L.P.P."/>
            <person name="Pereira R.V."/>
            <person name="Martins L.F."/>
            <person name="Moura L.M.S."/>
            <person name="Sanchez F.B."/>
            <person name="Patane J.S.L."/>
            <person name="da Silva A.M."/>
            <person name="Setubal J.C."/>
        </authorList>
    </citation>
    <scope>NUCLEOTIDE SEQUENCE [LARGE SCALE GENOMIC DNA]</scope>
    <source>
        <strain evidence="4">ZC4RG45</strain>
    </source>
</reference>
<dbReference type="Pfam" id="PF00440">
    <property type="entry name" value="TetR_N"/>
    <property type="match status" value="1"/>
</dbReference>
<dbReference type="EMBL" id="QGUI02000137">
    <property type="protein sequence ID" value="MFO7192851.1"/>
    <property type="molecule type" value="Genomic_DNA"/>
</dbReference>
<organism evidence="4 5">
    <name type="scientific">Thermocrispum agreste</name>
    <dbReference type="NCBI Taxonomy" id="37925"/>
    <lineage>
        <taxon>Bacteria</taxon>
        <taxon>Bacillati</taxon>
        <taxon>Actinomycetota</taxon>
        <taxon>Actinomycetes</taxon>
        <taxon>Pseudonocardiales</taxon>
        <taxon>Pseudonocardiaceae</taxon>
        <taxon>Thermocrispum</taxon>
    </lineage>
</organism>
<dbReference type="PANTHER" id="PTHR30055:SF226">
    <property type="entry name" value="HTH-TYPE TRANSCRIPTIONAL REGULATOR PKSA"/>
    <property type="match status" value="1"/>
</dbReference>
<gene>
    <name evidence="4" type="ORF">DIU77_011470</name>
</gene>
<dbReference type="InterPro" id="IPR050109">
    <property type="entry name" value="HTH-type_TetR-like_transc_reg"/>
</dbReference>
<dbReference type="PANTHER" id="PTHR30055">
    <property type="entry name" value="HTH-TYPE TRANSCRIPTIONAL REGULATOR RUTR"/>
    <property type="match status" value="1"/>
</dbReference>
<dbReference type="GO" id="GO:0006355">
    <property type="term" value="P:regulation of DNA-templated transcription"/>
    <property type="evidence" value="ECO:0007669"/>
    <property type="project" value="UniProtKB-ARBA"/>
</dbReference>
<dbReference type="GO" id="GO:0003677">
    <property type="term" value="F:DNA binding"/>
    <property type="evidence" value="ECO:0007669"/>
    <property type="project" value="UniProtKB-UniRule"/>
</dbReference>
<accession>A0ABD6FHU7</accession>
<evidence type="ECO:0000313" key="4">
    <source>
        <dbReference type="EMBL" id="MFO7192851.1"/>
    </source>
</evidence>
<feature type="domain" description="HTH tetR-type" evidence="3">
    <location>
        <begin position="19"/>
        <end position="79"/>
    </location>
</feature>
<evidence type="ECO:0000259" key="3">
    <source>
        <dbReference type="PROSITE" id="PS50977"/>
    </source>
</evidence>